<evidence type="ECO:0000313" key="7">
    <source>
        <dbReference type="Proteomes" id="UP001602058"/>
    </source>
</evidence>
<evidence type="ECO:0000256" key="3">
    <source>
        <dbReference type="ARBA" id="ARBA00022729"/>
    </source>
</evidence>
<dbReference type="InterPro" id="IPR001638">
    <property type="entry name" value="Solute-binding_3/MltF_N"/>
</dbReference>
<dbReference type="Pfam" id="PF00497">
    <property type="entry name" value="SBP_bac_3"/>
    <property type="match status" value="1"/>
</dbReference>
<evidence type="ECO:0000313" key="6">
    <source>
        <dbReference type="EMBL" id="MFF4524208.1"/>
    </source>
</evidence>
<dbReference type="PANTHER" id="PTHR30085:SF6">
    <property type="entry name" value="ABC TRANSPORTER GLUTAMINE-BINDING PROTEIN GLNH"/>
    <property type="match status" value="1"/>
</dbReference>
<comment type="similarity">
    <text evidence="1">Belongs to the bacterial solute-binding protein 3 family.</text>
</comment>
<proteinExistence type="inferred from homology"/>
<feature type="region of interest" description="Disordered" evidence="4">
    <location>
        <begin position="265"/>
        <end position="301"/>
    </location>
</feature>
<accession>A0ABW6UQ91</accession>
<evidence type="ECO:0000256" key="4">
    <source>
        <dbReference type="SAM" id="MobiDB-lite"/>
    </source>
</evidence>
<comment type="caution">
    <text evidence="6">The sequence shown here is derived from an EMBL/GenBank/DDBJ whole genome shotgun (WGS) entry which is preliminary data.</text>
</comment>
<dbReference type="Proteomes" id="UP001602058">
    <property type="component" value="Unassembled WGS sequence"/>
</dbReference>
<evidence type="ECO:0000259" key="5">
    <source>
        <dbReference type="SMART" id="SM00062"/>
    </source>
</evidence>
<keyword evidence="7" id="KW-1185">Reference proteome</keyword>
<protein>
    <submittedName>
        <fullName evidence="6">Transporter substrate-binding domain-containing protein</fullName>
    </submittedName>
</protein>
<keyword evidence="3" id="KW-0732">Signal</keyword>
<reference evidence="6 7" key="1">
    <citation type="submission" date="2024-10" db="EMBL/GenBank/DDBJ databases">
        <title>The Natural Products Discovery Center: Release of the First 8490 Sequenced Strains for Exploring Actinobacteria Biosynthetic Diversity.</title>
        <authorList>
            <person name="Kalkreuter E."/>
            <person name="Kautsar S.A."/>
            <person name="Yang D."/>
            <person name="Bader C.D."/>
            <person name="Teijaro C.N."/>
            <person name="Fluegel L."/>
            <person name="Davis C.M."/>
            <person name="Simpson J.R."/>
            <person name="Lauterbach L."/>
            <person name="Steele A.D."/>
            <person name="Gui C."/>
            <person name="Meng S."/>
            <person name="Li G."/>
            <person name="Viehrig K."/>
            <person name="Ye F."/>
            <person name="Su P."/>
            <person name="Kiefer A.F."/>
            <person name="Nichols A."/>
            <person name="Cepeda A.J."/>
            <person name="Yan W."/>
            <person name="Fan B."/>
            <person name="Jiang Y."/>
            <person name="Adhikari A."/>
            <person name="Zheng C.-J."/>
            <person name="Schuster L."/>
            <person name="Cowan T.M."/>
            <person name="Smanski M.J."/>
            <person name="Chevrette M.G."/>
            <person name="De Carvalho L.P.S."/>
            <person name="Shen B."/>
        </authorList>
    </citation>
    <scope>NUCLEOTIDE SEQUENCE [LARGE SCALE GENOMIC DNA]</scope>
    <source>
        <strain evidence="6 7">NPDC001390</strain>
    </source>
</reference>
<dbReference type="Gene3D" id="3.40.190.10">
    <property type="entry name" value="Periplasmic binding protein-like II"/>
    <property type="match status" value="2"/>
</dbReference>
<dbReference type="SUPFAM" id="SSF53850">
    <property type="entry name" value="Periplasmic binding protein-like II"/>
    <property type="match status" value="1"/>
</dbReference>
<feature type="domain" description="Solute-binding protein family 3/N-terminal" evidence="5">
    <location>
        <begin position="40"/>
        <end position="271"/>
    </location>
</feature>
<gene>
    <name evidence="6" type="ORF">ACFY1D_22735</name>
</gene>
<dbReference type="RefSeq" id="WP_351087626.1">
    <property type="nucleotide sequence ID" value="NZ_JBEOZG010000056.1"/>
</dbReference>
<evidence type="ECO:0000256" key="1">
    <source>
        <dbReference type="ARBA" id="ARBA00010333"/>
    </source>
</evidence>
<dbReference type="PANTHER" id="PTHR30085">
    <property type="entry name" value="AMINO ACID ABC TRANSPORTER PERMEASE"/>
    <property type="match status" value="1"/>
</dbReference>
<dbReference type="SMART" id="SM00062">
    <property type="entry name" value="PBPb"/>
    <property type="match status" value="1"/>
</dbReference>
<organism evidence="6 7">
    <name type="scientific">Streptomyces bluensis</name>
    <dbReference type="NCBI Taxonomy" id="33897"/>
    <lineage>
        <taxon>Bacteria</taxon>
        <taxon>Bacillati</taxon>
        <taxon>Actinomycetota</taxon>
        <taxon>Actinomycetes</taxon>
        <taxon>Kitasatosporales</taxon>
        <taxon>Streptomycetaceae</taxon>
        <taxon>Streptomyces</taxon>
    </lineage>
</organism>
<evidence type="ECO:0000256" key="2">
    <source>
        <dbReference type="ARBA" id="ARBA00022448"/>
    </source>
</evidence>
<dbReference type="EMBL" id="JBIAWJ010000012">
    <property type="protein sequence ID" value="MFF4524208.1"/>
    <property type="molecule type" value="Genomic_DNA"/>
</dbReference>
<sequence length="301" mass="32955">MTVAGTGARARVLRTATVVALLCSLAAGCSSKESMFDDGKVHVGAKGDQPGTSFEPHDGEFNGFDVTVARELLTAVDVDSPYFSGVLSKNRAANLQNGDLDLVAATFSITPQRMKPQDEGGEGLDFVGPYASTQQGILVREEDYGQYKDHDDLDGRLVCVWEGTTSAQELKGPAYDKIRTVEEEDAGYCIKALREKRVDAVSTDQLILYGFMNVERGLRVVPGIRFGEPNDYGIAMLKGHREDCERLRDALRTYVNGNDWDRDFQNNLPKVPKADRDEARPTPEEIDALSCRDKPSNAAVG</sequence>
<name>A0ABW6UQ91_9ACTN</name>
<feature type="compositionally biased region" description="Basic and acidic residues" evidence="4">
    <location>
        <begin position="272"/>
        <end position="283"/>
    </location>
</feature>
<dbReference type="InterPro" id="IPR051455">
    <property type="entry name" value="Bact_solute-bind_prot3"/>
</dbReference>
<keyword evidence="2" id="KW-0813">Transport</keyword>